<feature type="domain" description="Peptidase M16 N-terminal" evidence="1">
    <location>
        <begin position="14"/>
        <end position="160"/>
    </location>
</feature>
<gene>
    <name evidence="3" type="ORF">ENK37_04890</name>
</gene>
<dbReference type="AlphaFoldDB" id="A0A7C4ZGJ1"/>
<dbReference type="Gene3D" id="3.30.830.10">
    <property type="entry name" value="Metalloenzyme, LuxS/M16 peptidase-like"/>
    <property type="match status" value="2"/>
</dbReference>
<organism evidence="3">
    <name type="scientific">Oceanithermus profundus</name>
    <dbReference type="NCBI Taxonomy" id="187137"/>
    <lineage>
        <taxon>Bacteria</taxon>
        <taxon>Thermotogati</taxon>
        <taxon>Deinococcota</taxon>
        <taxon>Deinococci</taxon>
        <taxon>Thermales</taxon>
        <taxon>Thermaceae</taxon>
        <taxon>Oceanithermus</taxon>
    </lineage>
</organism>
<name>A0A7C4ZGJ1_9DEIN</name>
<evidence type="ECO:0000259" key="1">
    <source>
        <dbReference type="Pfam" id="PF00675"/>
    </source>
</evidence>
<sequence length="408" mass="44481">MAGPIVETLDNGLRVAVEPQPWNPGLSFTLLVPVGATSDPEDRLGAASMLETWLWKGAGPRSAHAFADALDALGVTRQSGAGVEYTTFSASLLPEGFAAALELYADLLRQPHLPDDAFESVRALALQELAALEDQPPRKLLGRLRREAFASPHGQPVEGTRETLERMTPEALREEYRRRYGARGSVLAVAGSVDPDEVLRQAERHLGSWKGEAPEAPAVRLTVPHRFHVQQETEQVQIGLFYKDVPPGHYDFYASRLAAAVLTGGMSSRLFTEVREKRGLVYAVSASPGSVKGFGYLTAYAGTMPERASETLRVLQEGIERLAEGVSRSELDRAKVGVRADLILSGESSRARAGALARDLFILERARSLEEVEAEVMDVTLERINAFLAKRPYRDPWVGTLGSEEVAA</sequence>
<dbReference type="InterPro" id="IPR011765">
    <property type="entry name" value="Pept_M16_N"/>
</dbReference>
<dbReference type="Proteomes" id="UP000885759">
    <property type="component" value="Unassembled WGS sequence"/>
</dbReference>
<dbReference type="InterPro" id="IPR011249">
    <property type="entry name" value="Metalloenz_LuxS/M16"/>
</dbReference>
<dbReference type="PANTHER" id="PTHR11851">
    <property type="entry name" value="METALLOPROTEASE"/>
    <property type="match status" value="1"/>
</dbReference>
<protein>
    <submittedName>
        <fullName evidence="3">Insulinase family protein</fullName>
    </submittedName>
</protein>
<dbReference type="EMBL" id="DRPZ01000134">
    <property type="protein sequence ID" value="HGY09377.1"/>
    <property type="molecule type" value="Genomic_DNA"/>
</dbReference>
<evidence type="ECO:0000313" key="3">
    <source>
        <dbReference type="EMBL" id="HGY09377.1"/>
    </source>
</evidence>
<comment type="caution">
    <text evidence="3">The sequence shown here is derived from an EMBL/GenBank/DDBJ whole genome shotgun (WGS) entry which is preliminary data.</text>
</comment>
<dbReference type="SUPFAM" id="SSF63411">
    <property type="entry name" value="LuxS/MPP-like metallohydrolase"/>
    <property type="match status" value="2"/>
</dbReference>
<dbReference type="GO" id="GO:0046872">
    <property type="term" value="F:metal ion binding"/>
    <property type="evidence" value="ECO:0007669"/>
    <property type="project" value="InterPro"/>
</dbReference>
<dbReference type="Pfam" id="PF05193">
    <property type="entry name" value="Peptidase_M16_C"/>
    <property type="match status" value="1"/>
</dbReference>
<dbReference type="InterPro" id="IPR050361">
    <property type="entry name" value="MPP/UQCRC_Complex"/>
</dbReference>
<reference evidence="3" key="1">
    <citation type="journal article" date="2020" name="mSystems">
        <title>Genome- and Community-Level Interaction Insights into Carbon Utilization and Element Cycling Functions of Hydrothermarchaeota in Hydrothermal Sediment.</title>
        <authorList>
            <person name="Zhou Z."/>
            <person name="Liu Y."/>
            <person name="Xu W."/>
            <person name="Pan J."/>
            <person name="Luo Z.H."/>
            <person name="Li M."/>
        </authorList>
    </citation>
    <scope>NUCLEOTIDE SEQUENCE [LARGE SCALE GENOMIC DNA]</scope>
    <source>
        <strain evidence="3">HyVt-570</strain>
    </source>
</reference>
<dbReference type="PANTHER" id="PTHR11851:SF219">
    <property type="entry name" value="HYPOTHETICAL ZINC PROTEASE"/>
    <property type="match status" value="1"/>
</dbReference>
<dbReference type="InterPro" id="IPR007863">
    <property type="entry name" value="Peptidase_M16_C"/>
</dbReference>
<evidence type="ECO:0000259" key="2">
    <source>
        <dbReference type="Pfam" id="PF05193"/>
    </source>
</evidence>
<feature type="domain" description="Peptidase M16 C-terminal" evidence="2">
    <location>
        <begin position="167"/>
        <end position="335"/>
    </location>
</feature>
<proteinExistence type="predicted"/>
<dbReference type="Pfam" id="PF00675">
    <property type="entry name" value="Peptidase_M16"/>
    <property type="match status" value="1"/>
</dbReference>
<accession>A0A7C4ZGJ1</accession>